<proteinExistence type="predicted"/>
<gene>
    <name evidence="1" type="ORF">OWV82_019583</name>
</gene>
<sequence>MQMKTKKKNSSAMKMQVISPPENGARKGTLGPGGERNKLNVIRMKNNARRKRLQIRRLKYTCNIDRRPVEESNESREEEENERLTEMSLSLSLSSCSDHSSENYVLSGFERRTCKEKDSLRSLSHGLVSVIGRRREMEDAVSAEVGFMVKNISADHDHQGGDKKYDFFAVYDGHGGSRVAEACKERLHRVLVEIIAEEYSRKNIIVWERVMEDCFEKIDEEVNRGRLREEMVGSTAVVAVVGKEELVVANCGDSRAVLSRGGVVVPLSIDHKPGRPDELKRVEDAGGRVINWNGYRILGVLATSRSIGDQYLKPFVISKPEVMVIDRTDSDEFLILASDGLWDVVSNEVACQVVRRCFSGQIEWATSVESGHENPASRAAAVLAELAIARGSGDNISVIVVELNKPTKFH</sequence>
<protein>
    <submittedName>
        <fullName evidence="1">Uncharacterized protein</fullName>
    </submittedName>
</protein>
<dbReference type="Proteomes" id="UP001164539">
    <property type="component" value="Chromosome 11"/>
</dbReference>
<evidence type="ECO:0000313" key="1">
    <source>
        <dbReference type="EMBL" id="KAJ4705850.1"/>
    </source>
</evidence>
<dbReference type="EMBL" id="CM051404">
    <property type="protein sequence ID" value="KAJ4705850.1"/>
    <property type="molecule type" value="Genomic_DNA"/>
</dbReference>
<evidence type="ECO:0000313" key="2">
    <source>
        <dbReference type="Proteomes" id="UP001164539"/>
    </source>
</evidence>
<accession>A0ACC1X312</accession>
<keyword evidence="2" id="KW-1185">Reference proteome</keyword>
<organism evidence="1 2">
    <name type="scientific">Melia azedarach</name>
    <name type="common">Chinaberry tree</name>
    <dbReference type="NCBI Taxonomy" id="155640"/>
    <lineage>
        <taxon>Eukaryota</taxon>
        <taxon>Viridiplantae</taxon>
        <taxon>Streptophyta</taxon>
        <taxon>Embryophyta</taxon>
        <taxon>Tracheophyta</taxon>
        <taxon>Spermatophyta</taxon>
        <taxon>Magnoliopsida</taxon>
        <taxon>eudicotyledons</taxon>
        <taxon>Gunneridae</taxon>
        <taxon>Pentapetalae</taxon>
        <taxon>rosids</taxon>
        <taxon>malvids</taxon>
        <taxon>Sapindales</taxon>
        <taxon>Meliaceae</taxon>
        <taxon>Melia</taxon>
    </lineage>
</organism>
<reference evidence="1 2" key="1">
    <citation type="journal article" date="2023" name="Science">
        <title>Complex scaffold remodeling in plant triterpene biosynthesis.</title>
        <authorList>
            <person name="De La Pena R."/>
            <person name="Hodgson H."/>
            <person name="Liu J.C."/>
            <person name="Stephenson M.J."/>
            <person name="Martin A.C."/>
            <person name="Owen C."/>
            <person name="Harkess A."/>
            <person name="Leebens-Mack J."/>
            <person name="Jimenez L.E."/>
            <person name="Osbourn A."/>
            <person name="Sattely E.S."/>
        </authorList>
    </citation>
    <scope>NUCLEOTIDE SEQUENCE [LARGE SCALE GENOMIC DNA]</scope>
    <source>
        <strain evidence="2">cv. JPN11</strain>
        <tissue evidence="1">Leaf</tissue>
    </source>
</reference>
<name>A0ACC1X312_MELAZ</name>
<comment type="caution">
    <text evidence="1">The sequence shown here is derived from an EMBL/GenBank/DDBJ whole genome shotgun (WGS) entry which is preliminary data.</text>
</comment>